<dbReference type="AlphaFoldDB" id="A0L3R9"/>
<dbReference type="PANTHER" id="PTHR37166:SF1">
    <property type="entry name" value="PROTEIN FLAG"/>
    <property type="match status" value="1"/>
</dbReference>
<dbReference type="KEGG" id="mgm:Mmc1_0083"/>
<evidence type="ECO:0000313" key="2">
    <source>
        <dbReference type="Proteomes" id="UP000002586"/>
    </source>
</evidence>
<dbReference type="HOGENOM" id="CLU_1978836_0_0_5"/>
<keyword evidence="1" id="KW-0969">Cilium</keyword>
<keyword evidence="2" id="KW-1185">Reference proteome</keyword>
<name>A0L3R9_MAGMM</name>
<reference evidence="1 2" key="2">
    <citation type="journal article" date="2012" name="Int. J. Syst. Evol. Microbiol.">
        <title>Magnetococcus marinus gen. nov., sp. nov., a marine, magnetotactic bacterium that represents a novel lineage (Magnetococcaceae fam. nov.; Magnetococcales ord. nov.) at the base of the Alphaproteobacteria.</title>
        <authorList>
            <person name="Bazylinski D.A."/>
            <person name="Williams T.J."/>
            <person name="Lefevre C.T."/>
            <person name="Berg R.J."/>
            <person name="Zhang C.L."/>
            <person name="Bowser S.S."/>
            <person name="Dean A.J."/>
            <person name="Beveridge T.J."/>
        </authorList>
    </citation>
    <scope>NUCLEOTIDE SEQUENCE [LARGE SCALE GENOMIC DNA]</scope>
    <source>
        <strain evidence="2">ATCC BAA-1437 / JCM 17883 / MC-1</strain>
    </source>
</reference>
<protein>
    <submittedName>
        <fullName evidence="1">Flagellar protein FlaG protein</fullName>
    </submittedName>
</protein>
<dbReference type="EMBL" id="CP000471">
    <property type="protein sequence ID" value="ABK42612.1"/>
    <property type="molecule type" value="Genomic_DNA"/>
</dbReference>
<dbReference type="PANTHER" id="PTHR37166">
    <property type="entry name" value="PROTEIN FLAG"/>
    <property type="match status" value="1"/>
</dbReference>
<reference evidence="2" key="1">
    <citation type="journal article" date="2009" name="Appl. Environ. Microbiol.">
        <title>Complete genome sequence of the chemolithoautotrophic marine magnetotactic coccus strain MC-1.</title>
        <authorList>
            <person name="Schubbe S."/>
            <person name="Williams T.J."/>
            <person name="Xie G."/>
            <person name="Kiss H.E."/>
            <person name="Brettin T.S."/>
            <person name="Martinez D."/>
            <person name="Ross C.A."/>
            <person name="Schuler D."/>
            <person name="Cox B.L."/>
            <person name="Nealson K.H."/>
            <person name="Bazylinski D.A."/>
        </authorList>
    </citation>
    <scope>NUCLEOTIDE SEQUENCE [LARGE SCALE GENOMIC DNA]</scope>
    <source>
        <strain evidence="2">ATCC BAA-1437 / JCM 17883 / MC-1</strain>
    </source>
</reference>
<keyword evidence="1" id="KW-0966">Cell projection</keyword>
<accession>A0L3R9</accession>
<dbReference type="RefSeq" id="WP_011711785.1">
    <property type="nucleotide sequence ID" value="NC_008576.1"/>
</dbReference>
<sequence length="126" mass="14234">MMQISAISQSYVPYEVWVRVGERALSQDSDRAVVGRDGEKAQEAAKIADLGSDVSRLLEKNVKKLENALSAFTSLRFAVDRDTEERVVRVVNRQTNEVIRQIPTEEMLTLSRRLRNAQSLLLETTA</sequence>
<dbReference type="InterPro" id="IPR005186">
    <property type="entry name" value="FlaG"/>
</dbReference>
<dbReference type="eggNOG" id="COG1334">
    <property type="taxonomic scope" value="Bacteria"/>
</dbReference>
<gene>
    <name evidence="1" type="ordered locus">Mmc1_0083</name>
</gene>
<keyword evidence="1" id="KW-0282">Flagellum</keyword>
<evidence type="ECO:0000313" key="1">
    <source>
        <dbReference type="EMBL" id="ABK42612.1"/>
    </source>
</evidence>
<dbReference type="SUPFAM" id="SSF160214">
    <property type="entry name" value="FlaG-like"/>
    <property type="match status" value="1"/>
</dbReference>
<dbReference type="Pfam" id="PF03646">
    <property type="entry name" value="FlaG"/>
    <property type="match status" value="1"/>
</dbReference>
<dbReference type="InterPro" id="IPR035924">
    <property type="entry name" value="FlaG-like_sf"/>
</dbReference>
<dbReference type="Gene3D" id="3.30.160.170">
    <property type="entry name" value="FlaG-like"/>
    <property type="match status" value="1"/>
</dbReference>
<dbReference type="Proteomes" id="UP000002586">
    <property type="component" value="Chromosome"/>
</dbReference>
<dbReference type="STRING" id="156889.Mmc1_0083"/>
<proteinExistence type="predicted"/>
<organism evidence="1 2">
    <name type="scientific">Magnetococcus marinus (strain ATCC BAA-1437 / JCM 17883 / MC-1)</name>
    <dbReference type="NCBI Taxonomy" id="156889"/>
    <lineage>
        <taxon>Bacteria</taxon>
        <taxon>Pseudomonadati</taxon>
        <taxon>Pseudomonadota</taxon>
        <taxon>Magnetococcia</taxon>
        <taxon>Magnetococcales</taxon>
        <taxon>Magnetococcaceae</taxon>
        <taxon>Magnetococcus</taxon>
    </lineage>
</organism>